<dbReference type="GO" id="GO:0008859">
    <property type="term" value="F:exoribonuclease II activity"/>
    <property type="evidence" value="ECO:0007669"/>
    <property type="project" value="UniProtKB-EC"/>
</dbReference>
<dbReference type="Pfam" id="PF00773">
    <property type="entry name" value="RNB"/>
    <property type="match status" value="1"/>
</dbReference>
<dbReference type="InterPro" id="IPR001900">
    <property type="entry name" value="RNase_II/R"/>
</dbReference>
<dbReference type="GO" id="GO:0006402">
    <property type="term" value="P:mRNA catabolic process"/>
    <property type="evidence" value="ECO:0007669"/>
    <property type="project" value="TreeGrafter"/>
</dbReference>
<proteinExistence type="predicted"/>
<evidence type="ECO:0000313" key="2">
    <source>
        <dbReference type="EMBL" id="MPM14972.1"/>
    </source>
</evidence>
<dbReference type="EC" id="3.1.13.1" evidence="2"/>
<dbReference type="GO" id="GO:0005829">
    <property type="term" value="C:cytosol"/>
    <property type="evidence" value="ECO:0007669"/>
    <property type="project" value="TreeGrafter"/>
</dbReference>
<gene>
    <name evidence="2" type="primary">rnr_20</name>
    <name evidence="2" type="ORF">SDC9_61336</name>
</gene>
<accession>A0A644XFI4</accession>
<evidence type="ECO:0000259" key="1">
    <source>
        <dbReference type="PROSITE" id="PS50126"/>
    </source>
</evidence>
<dbReference type="PANTHER" id="PTHR23355:SF9">
    <property type="entry name" value="DIS3-LIKE EXONUCLEASE 2"/>
    <property type="match status" value="1"/>
</dbReference>
<dbReference type="Pfam" id="PF00575">
    <property type="entry name" value="S1"/>
    <property type="match status" value="1"/>
</dbReference>
<dbReference type="Gene3D" id="2.40.50.140">
    <property type="entry name" value="Nucleic acid-binding proteins"/>
    <property type="match status" value="1"/>
</dbReference>
<dbReference type="EMBL" id="VSSQ01002366">
    <property type="protein sequence ID" value="MPM14972.1"/>
    <property type="molecule type" value="Genomic_DNA"/>
</dbReference>
<dbReference type="GO" id="GO:0003723">
    <property type="term" value="F:RNA binding"/>
    <property type="evidence" value="ECO:0007669"/>
    <property type="project" value="InterPro"/>
</dbReference>
<dbReference type="CDD" id="cd04471">
    <property type="entry name" value="S1_RNase_R"/>
    <property type="match status" value="1"/>
</dbReference>
<name>A0A644XFI4_9ZZZZ</name>
<reference evidence="2" key="1">
    <citation type="submission" date="2019-08" db="EMBL/GenBank/DDBJ databases">
        <authorList>
            <person name="Kucharzyk K."/>
            <person name="Murdoch R.W."/>
            <person name="Higgins S."/>
            <person name="Loffler F."/>
        </authorList>
    </citation>
    <scope>NUCLEOTIDE SEQUENCE</scope>
</reference>
<organism evidence="2">
    <name type="scientific">bioreactor metagenome</name>
    <dbReference type="NCBI Taxonomy" id="1076179"/>
    <lineage>
        <taxon>unclassified sequences</taxon>
        <taxon>metagenomes</taxon>
        <taxon>ecological metagenomes</taxon>
    </lineage>
</organism>
<dbReference type="InterPro" id="IPR003029">
    <property type="entry name" value="S1_domain"/>
</dbReference>
<keyword evidence="2" id="KW-0378">Hydrolase</keyword>
<dbReference type="InterPro" id="IPR050180">
    <property type="entry name" value="RNR_Ribonuclease"/>
</dbReference>
<dbReference type="SMART" id="SM00316">
    <property type="entry name" value="S1"/>
    <property type="match status" value="1"/>
</dbReference>
<dbReference type="PANTHER" id="PTHR23355">
    <property type="entry name" value="RIBONUCLEASE"/>
    <property type="match status" value="1"/>
</dbReference>
<dbReference type="SUPFAM" id="SSF50249">
    <property type="entry name" value="Nucleic acid-binding proteins"/>
    <property type="match status" value="2"/>
</dbReference>
<dbReference type="PROSITE" id="PS50126">
    <property type="entry name" value="S1"/>
    <property type="match status" value="1"/>
</dbReference>
<sequence length="171" mass="18992">MKARYDSENLGHFGLAAEYYCHFTSPIRRYPDLMVHRALTAMIEGKPEKKLESAVKKAAIQSTARELAADSAEREIEKCYIAEYMLGHLGEEFDGIVSGVIRFGLFVTLPSGVEGLVPTSTLPDDEYFYDEARLTLTGKFTKTVYSFGMSLRVVCVSADPMAGTVDFRPAE</sequence>
<feature type="domain" description="S1 motif" evidence="1">
    <location>
        <begin position="90"/>
        <end position="170"/>
    </location>
</feature>
<protein>
    <submittedName>
        <fullName evidence="2">Ribonuclease R</fullName>
        <ecNumber evidence="2">3.1.13.1</ecNumber>
    </submittedName>
</protein>
<dbReference type="InterPro" id="IPR012340">
    <property type="entry name" value="NA-bd_OB-fold"/>
</dbReference>
<comment type="caution">
    <text evidence="2">The sequence shown here is derived from an EMBL/GenBank/DDBJ whole genome shotgun (WGS) entry which is preliminary data.</text>
</comment>
<dbReference type="AlphaFoldDB" id="A0A644XFI4"/>